<comment type="caution">
    <text evidence="1">The sequence shown here is derived from an EMBL/GenBank/DDBJ whole genome shotgun (WGS) entry which is preliminary data.</text>
</comment>
<protein>
    <submittedName>
        <fullName evidence="1">Uncharacterized protein</fullName>
    </submittedName>
</protein>
<proteinExistence type="predicted"/>
<sequence>MNCKPTKDTGCESCDSKRLCRTYLGLKPLDEYDDTEPIGYSKRVKWDNDLPIIATITRNPILGIVIETNVTWSSIPERKKVLIRNWAYREGERKLR</sequence>
<accession>X0U684</accession>
<organism evidence="1">
    <name type="scientific">marine sediment metagenome</name>
    <dbReference type="NCBI Taxonomy" id="412755"/>
    <lineage>
        <taxon>unclassified sequences</taxon>
        <taxon>metagenomes</taxon>
        <taxon>ecological metagenomes</taxon>
    </lineage>
</organism>
<name>X0U684_9ZZZZ</name>
<gene>
    <name evidence="1" type="ORF">S01H1_41696</name>
</gene>
<dbReference type="EMBL" id="BARS01026463">
    <property type="protein sequence ID" value="GAG01070.1"/>
    <property type="molecule type" value="Genomic_DNA"/>
</dbReference>
<dbReference type="AlphaFoldDB" id="X0U684"/>
<evidence type="ECO:0000313" key="1">
    <source>
        <dbReference type="EMBL" id="GAG01070.1"/>
    </source>
</evidence>
<reference evidence="1" key="1">
    <citation type="journal article" date="2014" name="Front. Microbiol.">
        <title>High frequency of phylogenetically diverse reductive dehalogenase-homologous genes in deep subseafloor sedimentary metagenomes.</title>
        <authorList>
            <person name="Kawai M."/>
            <person name="Futagami T."/>
            <person name="Toyoda A."/>
            <person name="Takaki Y."/>
            <person name="Nishi S."/>
            <person name="Hori S."/>
            <person name="Arai W."/>
            <person name="Tsubouchi T."/>
            <person name="Morono Y."/>
            <person name="Uchiyama I."/>
            <person name="Ito T."/>
            <person name="Fujiyama A."/>
            <person name="Inagaki F."/>
            <person name="Takami H."/>
        </authorList>
    </citation>
    <scope>NUCLEOTIDE SEQUENCE</scope>
    <source>
        <strain evidence="1">Expedition CK06-06</strain>
    </source>
</reference>
<feature type="non-terminal residue" evidence="1">
    <location>
        <position position="96"/>
    </location>
</feature>